<evidence type="ECO:0000256" key="5">
    <source>
        <dbReference type="ARBA" id="ARBA00023136"/>
    </source>
</evidence>
<keyword evidence="3 6" id="KW-0812">Transmembrane</keyword>
<evidence type="ECO:0000256" key="1">
    <source>
        <dbReference type="ARBA" id="ARBA00004651"/>
    </source>
</evidence>
<feature type="transmembrane region" description="Helical" evidence="6">
    <location>
        <begin position="260"/>
        <end position="279"/>
    </location>
</feature>
<dbReference type="InterPro" id="IPR022791">
    <property type="entry name" value="L-PG_synthase/AglD"/>
</dbReference>
<keyword evidence="2" id="KW-1003">Cell membrane</keyword>
<feature type="transmembrane region" description="Helical" evidence="6">
    <location>
        <begin position="155"/>
        <end position="176"/>
    </location>
</feature>
<evidence type="ECO:0000256" key="4">
    <source>
        <dbReference type="ARBA" id="ARBA00022989"/>
    </source>
</evidence>
<name>A0ABU8LZ04_9MICO</name>
<feature type="transmembrane region" description="Helical" evidence="6">
    <location>
        <begin position="226"/>
        <end position="248"/>
    </location>
</feature>
<evidence type="ECO:0000313" key="7">
    <source>
        <dbReference type="EMBL" id="MEJ1156485.1"/>
    </source>
</evidence>
<dbReference type="Pfam" id="PF03706">
    <property type="entry name" value="LPG_synthase_TM"/>
    <property type="match status" value="1"/>
</dbReference>
<dbReference type="Proteomes" id="UP001368654">
    <property type="component" value="Unassembled WGS sequence"/>
</dbReference>
<reference evidence="7 8" key="1">
    <citation type="submission" date="2024-02" db="EMBL/GenBank/DDBJ databases">
        <authorList>
            <person name="Saticioglu I.B."/>
        </authorList>
    </citation>
    <scope>NUCLEOTIDE SEQUENCE [LARGE SCALE GENOMIC DNA]</scope>
    <source>
        <strain evidence="7 8">Mu-86</strain>
    </source>
</reference>
<keyword evidence="5 6" id="KW-0472">Membrane</keyword>
<evidence type="ECO:0000313" key="8">
    <source>
        <dbReference type="Proteomes" id="UP001368654"/>
    </source>
</evidence>
<feature type="transmembrane region" description="Helical" evidence="6">
    <location>
        <begin position="36"/>
        <end position="61"/>
    </location>
</feature>
<gene>
    <name evidence="7" type="ORF">WDU96_12825</name>
</gene>
<sequence>MKHLLKVLRSPAVRWGFLAVALVFIVWFVWNNWTEIADALAELSLVALALSALASVIYVLFTLEAWRSVVRDLGNPLGFRSSVPLFGISQLGKYIPGGVWNIAAAAELGRAHGIPRRHSVAAMSITLLVSIISGVAVGVIAFAVSPGPLFQQWGWVIWVAVPLLVLLVPAIMNRVISVAWKLAKLEPLDTSISTRGLTATIAWSVAAWITAGMAVAALAIGMGAPLTLLTIAQCIGGYALAWTAGFLFIVAPAGAGVREVVLAASLAGTVDPGAAVAIVLVSRVLLTAVDLSLAGVGVVDARILSRRGRD</sequence>
<dbReference type="RefSeq" id="WP_337338913.1">
    <property type="nucleotide sequence ID" value="NZ_JBBDGL010000004.1"/>
</dbReference>
<evidence type="ECO:0000256" key="2">
    <source>
        <dbReference type="ARBA" id="ARBA00022475"/>
    </source>
</evidence>
<protein>
    <submittedName>
        <fullName evidence="7">Lysylphosphatidylglycerol synthase domain-containing protein</fullName>
    </submittedName>
</protein>
<accession>A0ABU8LZ04</accession>
<evidence type="ECO:0000256" key="6">
    <source>
        <dbReference type="SAM" id="Phobius"/>
    </source>
</evidence>
<evidence type="ECO:0000256" key="3">
    <source>
        <dbReference type="ARBA" id="ARBA00022692"/>
    </source>
</evidence>
<proteinExistence type="predicted"/>
<keyword evidence="8" id="KW-1185">Reference proteome</keyword>
<comment type="subcellular location">
    <subcellularLocation>
        <location evidence="1">Cell membrane</location>
        <topology evidence="1">Multi-pass membrane protein</topology>
    </subcellularLocation>
</comment>
<comment type="caution">
    <text evidence="7">The sequence shown here is derived from an EMBL/GenBank/DDBJ whole genome shotgun (WGS) entry which is preliminary data.</text>
</comment>
<keyword evidence="4 6" id="KW-1133">Transmembrane helix</keyword>
<feature type="transmembrane region" description="Helical" evidence="6">
    <location>
        <begin position="197"/>
        <end position="220"/>
    </location>
</feature>
<feature type="transmembrane region" description="Helical" evidence="6">
    <location>
        <begin position="120"/>
        <end position="143"/>
    </location>
</feature>
<feature type="transmembrane region" description="Helical" evidence="6">
    <location>
        <begin position="12"/>
        <end position="30"/>
    </location>
</feature>
<organism evidence="7 8">
    <name type="scientific">Microbacterium marmarense</name>
    <dbReference type="NCBI Taxonomy" id="3122051"/>
    <lineage>
        <taxon>Bacteria</taxon>
        <taxon>Bacillati</taxon>
        <taxon>Actinomycetota</taxon>
        <taxon>Actinomycetes</taxon>
        <taxon>Micrococcales</taxon>
        <taxon>Microbacteriaceae</taxon>
        <taxon>Microbacterium</taxon>
    </lineage>
</organism>
<dbReference type="EMBL" id="JBBDGL010000004">
    <property type="protein sequence ID" value="MEJ1156485.1"/>
    <property type="molecule type" value="Genomic_DNA"/>
</dbReference>